<dbReference type="InterPro" id="IPR011060">
    <property type="entry name" value="RibuloseP-bd_barrel"/>
</dbReference>
<dbReference type="GO" id="GO:0019854">
    <property type="term" value="P:L-ascorbic acid catabolic process"/>
    <property type="evidence" value="ECO:0007669"/>
    <property type="project" value="TreeGrafter"/>
</dbReference>
<dbReference type="PANTHER" id="PTHR35039">
    <property type="entry name" value="3-KETO-L-GULONATE-6-PHOSPHATE DECARBOXYLASE SGBH-RELATED"/>
    <property type="match status" value="1"/>
</dbReference>
<evidence type="ECO:0000313" key="7">
    <source>
        <dbReference type="EMBL" id="HDM36704.1"/>
    </source>
</evidence>
<dbReference type="NCBIfam" id="NF005442">
    <property type="entry name" value="PRK07028.1"/>
    <property type="match status" value="1"/>
</dbReference>
<organism evidence="9 10">
    <name type="scientific">Candidatus Syntropharchaeum butanivorans</name>
    <dbReference type="NCBI Taxonomy" id="1839936"/>
    <lineage>
        <taxon>Archaea</taxon>
        <taxon>Methanobacteriati</taxon>
        <taxon>Methanobacteriota</taxon>
        <taxon>Stenosarchaea group</taxon>
        <taxon>Methanomicrobia</taxon>
        <taxon>Methanosarcinales</taxon>
        <taxon>ANME-2 cluster</taxon>
        <taxon>Candidatus Syntropharchaeum</taxon>
    </lineage>
</organism>
<dbReference type="NCBIfam" id="TIGR03128">
    <property type="entry name" value="RuMP_HxlA"/>
    <property type="match status" value="1"/>
</dbReference>
<name>A0A1F2P5M0_9EURY</name>
<dbReference type="Proteomes" id="UP000885936">
    <property type="component" value="Unassembled WGS sequence"/>
</dbReference>
<dbReference type="Proteomes" id="UP000185779">
    <property type="component" value="Unassembled WGS sequence"/>
</dbReference>
<keyword evidence="5" id="KW-0119">Carbohydrate metabolism</keyword>
<dbReference type="EMBL" id="DQZR01000237">
    <property type="protein sequence ID" value="HDM36704.1"/>
    <property type="molecule type" value="Genomic_DNA"/>
</dbReference>
<dbReference type="CDD" id="cd16841">
    <property type="entry name" value="RraA_family"/>
    <property type="match status" value="1"/>
</dbReference>
<evidence type="ECO:0000313" key="10">
    <source>
        <dbReference type="Proteomes" id="UP000185779"/>
    </source>
</evidence>
<gene>
    <name evidence="7" type="ORF">ENG09_05605</name>
    <name evidence="8" type="ORF">ENI32_07310</name>
    <name evidence="9" type="ORF">SBU_000594</name>
</gene>
<protein>
    <recommendedName>
        <fullName evidence="3">3-hexulose-6-phosphate synthase</fullName>
        <ecNumber evidence="3">4.1.2.43</ecNumber>
    </recommendedName>
</protein>
<comment type="catalytic activity">
    <reaction evidence="1">
        <text>D-ribulose 5-phosphate + formaldehyde = D-arabino-hex-3-ulose 6-phosphate</text>
        <dbReference type="Rhea" id="RHEA:25201"/>
        <dbReference type="ChEBI" id="CHEBI:16842"/>
        <dbReference type="ChEBI" id="CHEBI:58121"/>
        <dbReference type="ChEBI" id="CHEBI:58542"/>
        <dbReference type="EC" id="4.1.2.43"/>
    </reaction>
</comment>
<evidence type="ECO:0000313" key="8">
    <source>
        <dbReference type="EMBL" id="HEC57664.1"/>
    </source>
</evidence>
<dbReference type="EC" id="4.1.2.43" evidence="3"/>
<evidence type="ECO:0000259" key="6">
    <source>
        <dbReference type="SMART" id="SM00934"/>
    </source>
</evidence>
<dbReference type="GO" id="GO:0004590">
    <property type="term" value="F:orotidine-5'-phosphate decarboxylase activity"/>
    <property type="evidence" value="ECO:0007669"/>
    <property type="project" value="InterPro"/>
</dbReference>
<dbReference type="InterPro" id="IPR041710">
    <property type="entry name" value="HPS/KGPDC"/>
</dbReference>
<keyword evidence="4" id="KW-0456">Lyase</keyword>
<dbReference type="AlphaFoldDB" id="A0A1F2P5M0"/>
<reference evidence="7" key="2">
    <citation type="journal article" date="2020" name="mSystems">
        <title>Genome- and Community-Level Interaction Insights into Carbon Utilization and Element Cycling Functions of Hydrothermarchaeota in Hydrothermal Sediment.</title>
        <authorList>
            <person name="Zhou Z."/>
            <person name="Liu Y."/>
            <person name="Xu W."/>
            <person name="Pan J."/>
            <person name="Luo Z.H."/>
            <person name="Li M."/>
        </authorList>
    </citation>
    <scope>NUCLEOTIDE SEQUENCE [LARGE SCALE GENOMIC DNA]</scope>
    <source>
        <strain evidence="7">HyVt-185</strain>
        <strain evidence="8">HyVt-386</strain>
    </source>
</reference>
<dbReference type="InterPro" id="IPR017120">
    <property type="entry name" value="Bifunct_HPS/DMK_prd"/>
</dbReference>
<comment type="similarity">
    <text evidence="2">Belongs to the HPS/KGPDC family. HPS subfamily.</text>
</comment>
<evidence type="ECO:0000256" key="3">
    <source>
        <dbReference type="ARBA" id="ARBA00012890"/>
    </source>
</evidence>
<dbReference type="SUPFAM" id="SSF51366">
    <property type="entry name" value="Ribulose-phoshate binding barrel"/>
    <property type="match status" value="1"/>
</dbReference>
<evidence type="ECO:0000256" key="2">
    <source>
        <dbReference type="ARBA" id="ARBA00006350"/>
    </source>
</evidence>
<evidence type="ECO:0000256" key="5">
    <source>
        <dbReference type="ARBA" id="ARBA00023277"/>
    </source>
</evidence>
<dbReference type="SMART" id="SM00934">
    <property type="entry name" value="OMPdecase"/>
    <property type="match status" value="1"/>
</dbReference>
<dbReference type="Pfam" id="PF00215">
    <property type="entry name" value="OMPdecase"/>
    <property type="match status" value="1"/>
</dbReference>
<keyword evidence="10" id="KW-1185">Reference proteome</keyword>
<dbReference type="Gene3D" id="3.50.30.40">
    <property type="entry name" value="Ribonuclease E inhibitor RraA/RraA-like"/>
    <property type="match status" value="1"/>
</dbReference>
<evidence type="ECO:0000256" key="4">
    <source>
        <dbReference type="ARBA" id="ARBA00023239"/>
    </source>
</evidence>
<evidence type="ECO:0000256" key="1">
    <source>
        <dbReference type="ARBA" id="ARBA00000718"/>
    </source>
</evidence>
<dbReference type="SUPFAM" id="SSF89562">
    <property type="entry name" value="RraA-like"/>
    <property type="match status" value="1"/>
</dbReference>
<dbReference type="GO" id="GO:0033982">
    <property type="term" value="F:3-dehydro-L-gulonate-6-phosphate decarboxylase activity"/>
    <property type="evidence" value="ECO:0007669"/>
    <property type="project" value="TreeGrafter"/>
</dbReference>
<dbReference type="Proteomes" id="UP000885863">
    <property type="component" value="Unassembled WGS sequence"/>
</dbReference>
<dbReference type="InterPro" id="IPR017553">
    <property type="entry name" value="3-hexulose-6-phosphate_synth"/>
</dbReference>
<feature type="domain" description="Orotidine 5'-phosphate decarboxylase" evidence="6">
    <location>
        <begin position="5"/>
        <end position="206"/>
    </location>
</feature>
<dbReference type="InterPro" id="IPR013785">
    <property type="entry name" value="Aldolase_TIM"/>
</dbReference>
<dbReference type="PATRIC" id="fig|1839936.3.peg.602"/>
<dbReference type="FunFam" id="3.20.20.70:FF:000022">
    <property type="entry name" value="3-keto-L-gulonate-6-phosphate decarboxylase UlaD"/>
    <property type="match status" value="1"/>
</dbReference>
<dbReference type="STRING" id="1839936.SBU_000594"/>
<accession>A0A1F2P5M0</accession>
<dbReference type="InterPro" id="IPR001754">
    <property type="entry name" value="OMPdeCOase_dom"/>
</dbReference>
<proteinExistence type="inferred from homology"/>
<dbReference type="Pfam" id="PF03737">
    <property type="entry name" value="RraA-like"/>
    <property type="match status" value="1"/>
</dbReference>
<dbReference type="GO" id="GO:0006207">
    <property type="term" value="P:'de novo' pyrimidine nucleobase biosynthetic process"/>
    <property type="evidence" value="ECO:0007669"/>
    <property type="project" value="InterPro"/>
</dbReference>
<reference evidence="9 10" key="1">
    <citation type="submission" date="2016-05" db="EMBL/GenBank/DDBJ databases">
        <title>Microbial consortia oxidize butane by reversing methanogenesis.</title>
        <authorList>
            <person name="Laso-Perez R."/>
            <person name="Richter M."/>
            <person name="Wegener G."/>
            <person name="Musat F."/>
        </authorList>
    </citation>
    <scope>NUCLEOTIDE SEQUENCE [LARGE SCALE GENOMIC DNA]</scope>
    <source>
        <strain evidence="9">BOX1</strain>
    </source>
</reference>
<dbReference type="EMBL" id="LYOR01000002">
    <property type="protein sequence ID" value="OFV66627.1"/>
    <property type="molecule type" value="Genomic_DNA"/>
</dbReference>
<sequence>MMRPKLQVALDLLELDRAVQIAKESLEGGADWIEVGTPLIKSEGMDAIRTMREKFPEQKIVADMKTMDTGAIEVEMAAKAGANIVSILAVADNSTIEDALRSAREYGVELMVDIMNVPDPVAKSKELEEIGVDYICVHVGIDQQMVGVDTIDLLETIVKDVKTPLAVGGGLDAESAARAVASGADIVIVGGNIIRSADVTGSTRLIREAIDKAEVKERKRETLEEETIRLLMQVSTPNISDAMHREPGMRGIRPLFEGIKVVGRAVTVQTFGGDWAKTVEAIDVANPGDILVIFNGSDYITPWGELASHSAQNRGIKALVIDGPVRDIDEIRKIGFPVFASGIVPNAGDPKGFGEINAEITCGGVKVRPGDYIVGDDNGVMVIPKERAYEIARRAMEVKKNEDRVREEIRRGKTLSQVIELYKWEKKQK</sequence>
<dbReference type="GO" id="GO:0043801">
    <property type="term" value="F:hexulose-6-phosphate synthase activity"/>
    <property type="evidence" value="ECO:0007669"/>
    <property type="project" value="UniProtKB-EC"/>
</dbReference>
<comment type="caution">
    <text evidence="9">The sequence shown here is derived from an EMBL/GenBank/DDBJ whole genome shotgun (WGS) entry which is preliminary data.</text>
</comment>
<dbReference type="InterPro" id="IPR005493">
    <property type="entry name" value="RraA/RraA-like"/>
</dbReference>
<dbReference type="Gene3D" id="3.20.20.70">
    <property type="entry name" value="Aldolase class I"/>
    <property type="match status" value="1"/>
</dbReference>
<dbReference type="EMBL" id="DRIE01000120">
    <property type="protein sequence ID" value="HEC57664.1"/>
    <property type="molecule type" value="Genomic_DNA"/>
</dbReference>
<dbReference type="InterPro" id="IPR036704">
    <property type="entry name" value="RraA/RraA-like_sf"/>
</dbReference>
<evidence type="ECO:0000313" key="9">
    <source>
        <dbReference type="EMBL" id="OFV66627.1"/>
    </source>
</evidence>
<dbReference type="CDD" id="cd04726">
    <property type="entry name" value="KGPDC_HPS"/>
    <property type="match status" value="1"/>
</dbReference>
<dbReference type="PIRSF" id="PIRSF037137">
    <property type="entry name" value="HPS_DMK_prd"/>
    <property type="match status" value="1"/>
</dbReference>
<dbReference type="PANTHER" id="PTHR35039:SF3">
    <property type="entry name" value="3-KETO-L-GULONATE-6-PHOSPHATE DECARBOXYLASE SGBH-RELATED"/>
    <property type="match status" value="1"/>
</dbReference>